<evidence type="ECO:0000256" key="1">
    <source>
        <dbReference type="SAM" id="Phobius"/>
    </source>
</evidence>
<feature type="transmembrane region" description="Helical" evidence="1">
    <location>
        <begin position="43"/>
        <end position="63"/>
    </location>
</feature>
<dbReference type="OrthoDB" id="9776502at2"/>
<evidence type="ECO:0008006" key="4">
    <source>
        <dbReference type="Google" id="ProtNLM"/>
    </source>
</evidence>
<keyword evidence="3" id="KW-1185">Reference proteome</keyword>
<feature type="transmembrane region" description="Helical" evidence="1">
    <location>
        <begin position="17"/>
        <end position="37"/>
    </location>
</feature>
<gene>
    <name evidence="2" type="ORF">SAMN02746066_04183</name>
</gene>
<feature type="transmembrane region" description="Helical" evidence="1">
    <location>
        <begin position="196"/>
        <end position="215"/>
    </location>
</feature>
<feature type="transmembrane region" description="Helical" evidence="1">
    <location>
        <begin position="307"/>
        <end position="324"/>
    </location>
</feature>
<dbReference type="Proteomes" id="UP000184038">
    <property type="component" value="Unassembled WGS sequence"/>
</dbReference>
<proteinExistence type="predicted"/>
<keyword evidence="1" id="KW-1133">Transmembrane helix</keyword>
<dbReference type="AlphaFoldDB" id="A0A1M7N2K4"/>
<feature type="transmembrane region" description="Helical" evidence="1">
    <location>
        <begin position="276"/>
        <end position="301"/>
    </location>
</feature>
<keyword evidence="1" id="KW-0812">Transmembrane</keyword>
<feature type="transmembrane region" description="Helical" evidence="1">
    <location>
        <begin position="378"/>
        <end position="397"/>
    </location>
</feature>
<feature type="transmembrane region" description="Helical" evidence="1">
    <location>
        <begin position="164"/>
        <end position="184"/>
    </location>
</feature>
<sequence>MELNKVDEKDIGRVKKLSLLCVIPILFLFVGIIYGIYKGSFHSVINGFINIILAPTILVTDFIEVGGIEAAFINVGLVGILNIYIMHHYRLKLNGILIAAFFTVIGFSFFGKNLYNIIPIYLGGYFYTLYKKISFKDIIIAVMFGTALAPLVSEISFSGLLHPFFAIVVAVSVGIFIGFILVPLSSHMLKFHDGYNLYNIGFTSGILGTALTSILRSFGISVEQVNIISEKNHPVIIIIVLFLFLSFFFTGIYINRHAIMDFKKILQYKGRLITDYTHLVGLGVTLLNMALLGFISLFYVILVGGVVNGPVLAGIFTVVGFGALGKHIKNCLPVMLGVIAMALLLGNDLSTTGIIISVLFSTTLAPIAGTYGPVKGFIAGVLHMILVTNVGVMHGGVNLYNNGFSGGLVAGIMIPVIDAFDKERDR</sequence>
<dbReference type="RefSeq" id="WP_073291011.1">
    <property type="nucleotide sequence ID" value="NZ_FRCP01000024.1"/>
</dbReference>
<protein>
    <recommendedName>
        <fullName evidence="4">DUF1576 domain-containing protein</fullName>
    </recommendedName>
</protein>
<reference evidence="2 3" key="1">
    <citation type="submission" date="2016-11" db="EMBL/GenBank/DDBJ databases">
        <authorList>
            <person name="Jaros S."/>
            <person name="Januszkiewicz K."/>
            <person name="Wedrychowicz H."/>
        </authorList>
    </citation>
    <scope>NUCLEOTIDE SEQUENCE [LARGE SCALE GENOMIC DNA]</scope>
    <source>
        <strain evidence="2 3">DSM 15930</strain>
    </source>
</reference>
<dbReference type="STRING" id="1120996.SAMN02746066_04183"/>
<feature type="transmembrane region" description="Helical" evidence="1">
    <location>
        <begin position="403"/>
        <end position="420"/>
    </location>
</feature>
<evidence type="ECO:0000313" key="3">
    <source>
        <dbReference type="Proteomes" id="UP000184038"/>
    </source>
</evidence>
<name>A0A1M7N2K4_9FIRM</name>
<feature type="transmembrane region" description="Helical" evidence="1">
    <location>
        <begin position="235"/>
        <end position="255"/>
    </location>
</feature>
<evidence type="ECO:0000313" key="2">
    <source>
        <dbReference type="EMBL" id="SHM97646.1"/>
    </source>
</evidence>
<keyword evidence="1" id="KW-0472">Membrane</keyword>
<accession>A0A1M7N2K4</accession>
<feature type="transmembrane region" description="Helical" evidence="1">
    <location>
        <begin position="70"/>
        <end position="89"/>
    </location>
</feature>
<feature type="transmembrane region" description="Helical" evidence="1">
    <location>
        <begin position="135"/>
        <end position="152"/>
    </location>
</feature>
<organism evidence="2 3">
    <name type="scientific">Anaerosporobacter mobilis DSM 15930</name>
    <dbReference type="NCBI Taxonomy" id="1120996"/>
    <lineage>
        <taxon>Bacteria</taxon>
        <taxon>Bacillati</taxon>
        <taxon>Bacillota</taxon>
        <taxon>Clostridia</taxon>
        <taxon>Lachnospirales</taxon>
        <taxon>Lachnospiraceae</taxon>
        <taxon>Anaerosporobacter</taxon>
    </lineage>
</organism>
<dbReference type="Pfam" id="PF07613">
    <property type="entry name" value="DUF1576"/>
    <property type="match status" value="2"/>
</dbReference>
<feature type="transmembrane region" description="Helical" evidence="1">
    <location>
        <begin position="95"/>
        <end position="115"/>
    </location>
</feature>
<dbReference type="InterPro" id="IPR011470">
    <property type="entry name" value="DUF1576"/>
</dbReference>
<dbReference type="EMBL" id="FRCP01000024">
    <property type="protein sequence ID" value="SHM97646.1"/>
    <property type="molecule type" value="Genomic_DNA"/>
</dbReference>